<dbReference type="SUPFAM" id="SSF51445">
    <property type="entry name" value="(Trans)glycosidases"/>
    <property type="match status" value="1"/>
</dbReference>
<dbReference type="Gene3D" id="2.60.40.1180">
    <property type="entry name" value="Golgi alpha-mannosidase II"/>
    <property type="match status" value="1"/>
</dbReference>
<dbReference type="Pfam" id="PF10438">
    <property type="entry name" value="Cyc-maltodext_C"/>
    <property type="match status" value="1"/>
</dbReference>
<accession>A0ABS5JPZ5</accession>
<dbReference type="SUPFAM" id="SSF51011">
    <property type="entry name" value="Glycosyl hydrolase domain"/>
    <property type="match status" value="1"/>
</dbReference>
<dbReference type="InterPro" id="IPR017853">
    <property type="entry name" value="GH"/>
</dbReference>
<sequence length="621" mass="71412">MQKSGFLLLMMLFLGFNVVAKNKIDRVEPSFWWTGMKNTELQIMVYGENISELRPEINYPGVQLERSVLVESPNYLFLYLNIDKTANAGTFDINFTRKGKKVLSYNYELKERREGSAQRKGYNTSDVIYLITPDRFANGNPENDNVEGFTEQANRSDLNGRHGGDLEGIINHLDYIDDMGFTALWLNPVMENNMTRTSYHGYAITDFYNTDARYGTNDDYLRMVQEAKKRGIKIIIDMILNHCGSEHWWMSDLPTSDWLNFQDGWKPTTHLRETNVDPYASDYDKKMHADGWFVESMPDLNQRNPLMADYLIYNTIWWIEYADLDGIRMDTYPYPDKDFMAEWTKRVMTEYPHFNMVGEEWSVNPAIVSYWQKGKHNTDGYVSCLPGVFDFPLQEALVKAMNEDDKNWGQGLIRLYSTLADDFLYADPTQLVTFPDNHDMSRFYTQINEDFDLFKMGMAYIAVTRGIPQIYYGTEILMTNPNSDSHGEIRSDFPGGWTGDEVNAFTGQNLTGDAKEAQDFVKTLLNWRKGSKEVHEGYLKHFAPASGSGIYTVFRYTNEKAVMLVMNKNAEKKQIDLTHYKEEVIGSAVSGTNVITGEKVLLGDSSVSVNGRSFLLIEIKL</sequence>
<dbReference type="SMART" id="SM00642">
    <property type="entry name" value="Aamy"/>
    <property type="match status" value="1"/>
</dbReference>
<evidence type="ECO:0000259" key="3">
    <source>
        <dbReference type="SMART" id="SM00642"/>
    </source>
</evidence>
<dbReference type="InterPro" id="IPR013780">
    <property type="entry name" value="Glyco_hydro_b"/>
</dbReference>
<dbReference type="InterPro" id="IPR015171">
    <property type="entry name" value="Cyc-maltodext_N"/>
</dbReference>
<gene>
    <name evidence="4" type="ORF">KEM10_01585</name>
</gene>
<dbReference type="Gene3D" id="3.20.20.80">
    <property type="entry name" value="Glycosidases"/>
    <property type="match status" value="1"/>
</dbReference>
<dbReference type="InterPro" id="IPR019492">
    <property type="entry name" value="Cyclo-malto-dextrinase_C"/>
</dbReference>
<dbReference type="SUPFAM" id="SSF81296">
    <property type="entry name" value="E set domains"/>
    <property type="match status" value="1"/>
</dbReference>
<reference evidence="4 5" key="1">
    <citation type="journal article" date="2015" name="Int. J. Syst. Evol. Microbiol.">
        <title>Carboxylicivirga linearis sp. nov., isolated from a sea cucumber culture pond.</title>
        <authorList>
            <person name="Wang F.Q."/>
            <person name="Zhou Y.X."/>
            <person name="Lin X.Z."/>
            <person name="Chen G.J."/>
            <person name="Du Z.J."/>
        </authorList>
    </citation>
    <scope>NUCLEOTIDE SEQUENCE [LARGE SCALE GENOMIC DNA]</scope>
    <source>
        <strain evidence="4 5">FB218</strain>
    </source>
</reference>
<dbReference type="InterPro" id="IPR013783">
    <property type="entry name" value="Ig-like_fold"/>
</dbReference>
<organism evidence="4 5">
    <name type="scientific">Carboxylicivirga linearis</name>
    <dbReference type="NCBI Taxonomy" id="1628157"/>
    <lineage>
        <taxon>Bacteria</taxon>
        <taxon>Pseudomonadati</taxon>
        <taxon>Bacteroidota</taxon>
        <taxon>Bacteroidia</taxon>
        <taxon>Marinilabiliales</taxon>
        <taxon>Marinilabiliaceae</taxon>
        <taxon>Carboxylicivirga</taxon>
    </lineage>
</organism>
<evidence type="ECO:0000313" key="4">
    <source>
        <dbReference type="EMBL" id="MBS2096949.1"/>
    </source>
</evidence>
<dbReference type="InterPro" id="IPR014756">
    <property type="entry name" value="Ig_E-set"/>
</dbReference>
<dbReference type="PANTHER" id="PTHR10357">
    <property type="entry name" value="ALPHA-AMYLASE FAMILY MEMBER"/>
    <property type="match status" value="1"/>
</dbReference>
<dbReference type="Gene3D" id="2.60.40.10">
    <property type="entry name" value="Immunoglobulins"/>
    <property type="match status" value="1"/>
</dbReference>
<proteinExistence type="predicted"/>
<protein>
    <submittedName>
        <fullName evidence="4">Glycoside hydrolase family 13 protein</fullName>
    </submittedName>
</protein>
<dbReference type="Pfam" id="PF09087">
    <property type="entry name" value="Cyc-maltodext_N"/>
    <property type="match status" value="1"/>
</dbReference>
<comment type="caution">
    <text evidence="4">The sequence shown here is derived from an EMBL/GenBank/DDBJ whole genome shotgun (WGS) entry which is preliminary data.</text>
</comment>
<dbReference type="PANTHER" id="PTHR10357:SF210">
    <property type="entry name" value="MALTODEXTRIN GLUCOSIDASE"/>
    <property type="match status" value="1"/>
</dbReference>
<evidence type="ECO:0000256" key="2">
    <source>
        <dbReference type="ARBA" id="ARBA00023295"/>
    </source>
</evidence>
<evidence type="ECO:0000256" key="1">
    <source>
        <dbReference type="ARBA" id="ARBA00022801"/>
    </source>
</evidence>
<dbReference type="RefSeq" id="WP_212212599.1">
    <property type="nucleotide sequence ID" value="NZ_JAGUCO010000001.1"/>
</dbReference>
<dbReference type="Proteomes" id="UP000708576">
    <property type="component" value="Unassembled WGS sequence"/>
</dbReference>
<dbReference type="GO" id="GO:0016787">
    <property type="term" value="F:hydrolase activity"/>
    <property type="evidence" value="ECO:0007669"/>
    <property type="project" value="UniProtKB-KW"/>
</dbReference>
<dbReference type="Pfam" id="PF00128">
    <property type="entry name" value="Alpha-amylase"/>
    <property type="match status" value="1"/>
</dbReference>
<dbReference type="EMBL" id="JAGUCO010000001">
    <property type="protein sequence ID" value="MBS2096949.1"/>
    <property type="molecule type" value="Genomic_DNA"/>
</dbReference>
<feature type="domain" description="Glycosyl hydrolase family 13 catalytic" evidence="3">
    <location>
        <begin position="130"/>
        <end position="528"/>
    </location>
</feature>
<dbReference type="InterPro" id="IPR006047">
    <property type="entry name" value="GH13_cat_dom"/>
</dbReference>
<evidence type="ECO:0000313" key="5">
    <source>
        <dbReference type="Proteomes" id="UP000708576"/>
    </source>
</evidence>
<dbReference type="CDD" id="cd11340">
    <property type="entry name" value="AmyAc_bac_CMD_like_3"/>
    <property type="match status" value="1"/>
</dbReference>
<keyword evidence="2" id="KW-0326">Glycosidase</keyword>
<name>A0ABS5JPZ5_9BACT</name>
<keyword evidence="5" id="KW-1185">Reference proteome</keyword>
<keyword evidence="1 4" id="KW-0378">Hydrolase</keyword>